<sequence length="291" mass="31148">MQNKSIKIKLLVAGSLLALSISIGVAANDQVRTNLSGTLVGQEEETDRILEQKPKDSVALSETESAEGAALAEGKSKEDGLKSSTSTDNHTDLEPEGYIAYLAEQQRDAAPASRGGSIREEQKQNTESQFSNQGAAVLEDQITTSQPISESAQIPDASGAGSKNEKEEASSEDQELDLLARLITAEAQGEPYEAQVAVGAVVLNRVKSGVWPDSIEGVIYQNIGGYDQFTPVVNGWIDKPAKESCIMAAKAALRGEDPTKGAQFYYDDTTTNEWILEKAVSVKIGCMIFAF</sequence>
<accession>A0ACD1ABC9</accession>
<gene>
    <name evidence="1" type="ORF">FRZ06_09100</name>
</gene>
<keyword evidence="2" id="KW-1185">Reference proteome</keyword>
<protein>
    <submittedName>
        <fullName evidence="1">Cell wall hydrolase</fullName>
    </submittedName>
</protein>
<dbReference type="EMBL" id="CP042469">
    <property type="protein sequence ID" value="QOX63495.1"/>
    <property type="molecule type" value="Genomic_DNA"/>
</dbReference>
<evidence type="ECO:0000313" key="2">
    <source>
        <dbReference type="Proteomes" id="UP000594014"/>
    </source>
</evidence>
<reference evidence="1" key="1">
    <citation type="submission" date="2019-08" db="EMBL/GenBank/DDBJ databases">
        <title>Genome sequence of Clostridiales bacterium MT110.</title>
        <authorList>
            <person name="Cao J."/>
        </authorList>
    </citation>
    <scope>NUCLEOTIDE SEQUENCE</scope>
    <source>
        <strain evidence="1">MT110</strain>
    </source>
</reference>
<proteinExistence type="predicted"/>
<dbReference type="Proteomes" id="UP000594014">
    <property type="component" value="Chromosome"/>
</dbReference>
<evidence type="ECO:0000313" key="1">
    <source>
        <dbReference type="EMBL" id="QOX63495.1"/>
    </source>
</evidence>
<keyword evidence="1" id="KW-0378">Hydrolase</keyword>
<name>A0ACD1ABC9_9FIRM</name>
<organism evidence="1 2">
    <name type="scientific">Anoxybacterium hadale</name>
    <dbReference type="NCBI Taxonomy" id="3408580"/>
    <lineage>
        <taxon>Bacteria</taxon>
        <taxon>Bacillati</taxon>
        <taxon>Bacillota</taxon>
        <taxon>Clostridia</taxon>
        <taxon>Peptostreptococcales</taxon>
        <taxon>Anaerovoracaceae</taxon>
        <taxon>Anoxybacterium</taxon>
    </lineage>
</organism>